<comment type="caution">
    <text evidence="2">The sequence shown here is derived from an EMBL/GenBank/DDBJ whole genome shotgun (WGS) entry which is preliminary data.</text>
</comment>
<gene>
    <name evidence="2" type="ORF">ECRASSUSDP1_LOCUS8709</name>
</gene>
<dbReference type="AlphaFoldDB" id="A0AAD1UGC6"/>
<evidence type="ECO:0000313" key="2">
    <source>
        <dbReference type="EMBL" id="CAI2367426.1"/>
    </source>
</evidence>
<reference evidence="2" key="1">
    <citation type="submission" date="2023-07" db="EMBL/GenBank/DDBJ databases">
        <authorList>
            <consortium name="AG Swart"/>
            <person name="Singh M."/>
            <person name="Singh A."/>
            <person name="Seah K."/>
            <person name="Emmerich C."/>
        </authorList>
    </citation>
    <scope>NUCLEOTIDE SEQUENCE</scope>
    <source>
        <strain evidence="2">DP1</strain>
    </source>
</reference>
<organism evidence="2 3">
    <name type="scientific">Euplotes crassus</name>
    <dbReference type="NCBI Taxonomy" id="5936"/>
    <lineage>
        <taxon>Eukaryota</taxon>
        <taxon>Sar</taxon>
        <taxon>Alveolata</taxon>
        <taxon>Ciliophora</taxon>
        <taxon>Intramacronucleata</taxon>
        <taxon>Spirotrichea</taxon>
        <taxon>Hypotrichia</taxon>
        <taxon>Euplotida</taxon>
        <taxon>Euplotidae</taxon>
        <taxon>Moneuplotes</taxon>
    </lineage>
</organism>
<sequence>MEMNPIRWNLENLELNLNEGFKPTAVTSCKAKNSRRGALPLFHTDSKNKKTMKKSKLEGAKSKRELNPKNMRLVCNRPSSTQKFKNVKMTTIEGNRNHIDTLYRDSIDQTTLSKTKLKTSHTNSSRINRIYVPGNIPKVDSQPFLKKKRTKKNIRMITTSSPFVKSNFSDSKTSKCKTSKISKARKGSAKKTIPATTIPKSLVNKLVGVLKDSEKGVRKNMRKSASIENYQKVQALENRFMSDEITPRTPSMGAGMSSPDCNPSLKKSKFQKNNSMICIHSSYTKLNNVNMVNVKPGEEYYVNFYSLNKKSDELCATNDKLHQELALLGKKMKKLLEFYRKREEGRAKFPINHR</sequence>
<evidence type="ECO:0000313" key="3">
    <source>
        <dbReference type="Proteomes" id="UP001295684"/>
    </source>
</evidence>
<feature type="region of interest" description="Disordered" evidence="1">
    <location>
        <begin position="46"/>
        <end position="65"/>
    </location>
</feature>
<protein>
    <submittedName>
        <fullName evidence="2">Uncharacterized protein</fullName>
    </submittedName>
</protein>
<proteinExistence type="predicted"/>
<dbReference type="Proteomes" id="UP001295684">
    <property type="component" value="Unassembled WGS sequence"/>
</dbReference>
<accession>A0AAD1UGC6</accession>
<name>A0AAD1UGC6_EUPCR</name>
<feature type="compositionally biased region" description="Basic and acidic residues" evidence="1">
    <location>
        <begin position="55"/>
        <end position="65"/>
    </location>
</feature>
<dbReference type="EMBL" id="CAMPGE010008530">
    <property type="protein sequence ID" value="CAI2367426.1"/>
    <property type="molecule type" value="Genomic_DNA"/>
</dbReference>
<keyword evidence="3" id="KW-1185">Reference proteome</keyword>
<evidence type="ECO:0000256" key="1">
    <source>
        <dbReference type="SAM" id="MobiDB-lite"/>
    </source>
</evidence>